<protein>
    <submittedName>
        <fullName evidence="1">Uncharacterized protein</fullName>
    </submittedName>
</protein>
<reference evidence="1" key="1">
    <citation type="submission" date="2020-05" db="EMBL/GenBank/DDBJ databases">
        <authorList>
            <person name="Chiriac C."/>
            <person name="Salcher M."/>
            <person name="Ghai R."/>
            <person name="Kavagutti S V."/>
        </authorList>
    </citation>
    <scope>NUCLEOTIDE SEQUENCE</scope>
</reference>
<proteinExistence type="predicted"/>
<accession>A0A6J5S2V6</accession>
<gene>
    <name evidence="1" type="ORF">UFOVP1365_45</name>
</gene>
<sequence>MEKHKIYQIAEILGMKIRVDKYYGKDKYRAVIEDADMEGLLVRFMGIAGKGNTGNKALEDLFKRVKDYLLPRIPMPLRKKYE</sequence>
<dbReference type="EMBL" id="LR797316">
    <property type="protein sequence ID" value="CAB4203054.1"/>
    <property type="molecule type" value="Genomic_DNA"/>
</dbReference>
<organism evidence="1">
    <name type="scientific">uncultured Caudovirales phage</name>
    <dbReference type="NCBI Taxonomy" id="2100421"/>
    <lineage>
        <taxon>Viruses</taxon>
        <taxon>Duplodnaviria</taxon>
        <taxon>Heunggongvirae</taxon>
        <taxon>Uroviricota</taxon>
        <taxon>Caudoviricetes</taxon>
        <taxon>Peduoviridae</taxon>
        <taxon>Maltschvirus</taxon>
        <taxon>Maltschvirus maltsch</taxon>
    </lineage>
</organism>
<name>A0A6J5S2V6_9CAUD</name>
<evidence type="ECO:0000313" key="1">
    <source>
        <dbReference type="EMBL" id="CAB4203054.1"/>
    </source>
</evidence>